<dbReference type="Proteomes" id="UP000056209">
    <property type="component" value="Unassembled WGS sequence"/>
</dbReference>
<evidence type="ECO:0000256" key="2">
    <source>
        <dbReference type="PROSITE-ProRule" id="PRU00169"/>
    </source>
</evidence>
<dbReference type="Pfam" id="PF00072">
    <property type="entry name" value="Response_reg"/>
    <property type="match status" value="1"/>
</dbReference>
<dbReference type="AlphaFoldDB" id="A0A124BS53"/>
<accession>A0A124BS53</accession>
<dbReference type="GO" id="GO:0000160">
    <property type="term" value="P:phosphorelay signal transduction system"/>
    <property type="evidence" value="ECO:0007669"/>
    <property type="project" value="InterPro"/>
</dbReference>
<evidence type="ECO:0000259" key="3">
    <source>
        <dbReference type="PROSITE" id="PS50110"/>
    </source>
</evidence>
<sequence length="136" mass="14638">MTRHLPANVTLFGHVPSKHVLIVEDAPGMRLLVRHILQQGGHKPLEAESVEAAFGELSRGPVDVIVTDLMLPGRSGLDLLRDLRDLPDAPPVIVLTGSGEEVLREQALSLGARSVLFKPFSRYELLDAVFAAGMGG</sequence>
<dbReference type="InterPro" id="IPR050595">
    <property type="entry name" value="Bact_response_regulator"/>
</dbReference>
<dbReference type="SUPFAM" id="SSF52172">
    <property type="entry name" value="CheY-like"/>
    <property type="match status" value="1"/>
</dbReference>
<evidence type="ECO:0000313" key="4">
    <source>
        <dbReference type="EMBL" id="GAQ23247.1"/>
    </source>
</evidence>
<reference evidence="5" key="1">
    <citation type="submission" date="2015-11" db="EMBL/GenBank/DDBJ databases">
        <title>Draft Genome Sequence of the Radioresistant Bacterium Deinococcus grandis, Isolated from Freshwater Fish in Japan.</title>
        <authorList>
            <person name="Satoh K."/>
            <person name="Onodera T."/>
            <person name="Omoso K."/>
            <person name="Takeda-Yano K."/>
            <person name="Katayama T."/>
            <person name="Oono Y."/>
            <person name="Narumi I."/>
        </authorList>
    </citation>
    <scope>NUCLEOTIDE SEQUENCE [LARGE SCALE GENOMIC DNA]</scope>
    <source>
        <strain evidence="5">ATCC 43672</strain>
    </source>
</reference>
<proteinExistence type="predicted"/>
<dbReference type="OrthoDB" id="9808843at2"/>
<dbReference type="PANTHER" id="PTHR44591">
    <property type="entry name" value="STRESS RESPONSE REGULATOR PROTEIN 1"/>
    <property type="match status" value="1"/>
</dbReference>
<dbReference type="PROSITE" id="PS50110">
    <property type="entry name" value="RESPONSE_REGULATORY"/>
    <property type="match status" value="1"/>
</dbReference>
<dbReference type="PANTHER" id="PTHR44591:SF3">
    <property type="entry name" value="RESPONSE REGULATORY DOMAIN-CONTAINING PROTEIN"/>
    <property type="match status" value="1"/>
</dbReference>
<keyword evidence="5" id="KW-1185">Reference proteome</keyword>
<dbReference type="Gene3D" id="3.40.50.2300">
    <property type="match status" value="1"/>
</dbReference>
<dbReference type="RefSeq" id="WP_058978981.1">
    <property type="nucleotide sequence ID" value="NZ_BCMS01000002.1"/>
</dbReference>
<name>A0A124BS53_9DEIO</name>
<comment type="caution">
    <text evidence="4">The sequence shown here is derived from an EMBL/GenBank/DDBJ whole genome shotgun (WGS) entry which is preliminary data.</text>
</comment>
<dbReference type="InterPro" id="IPR001789">
    <property type="entry name" value="Sig_transdc_resp-reg_receiver"/>
</dbReference>
<organism evidence="4 5">
    <name type="scientific">Deinococcus grandis</name>
    <dbReference type="NCBI Taxonomy" id="57498"/>
    <lineage>
        <taxon>Bacteria</taxon>
        <taxon>Thermotogati</taxon>
        <taxon>Deinococcota</taxon>
        <taxon>Deinococci</taxon>
        <taxon>Deinococcales</taxon>
        <taxon>Deinococcaceae</taxon>
        <taxon>Deinococcus</taxon>
    </lineage>
</organism>
<dbReference type="CDD" id="cd00156">
    <property type="entry name" value="REC"/>
    <property type="match status" value="1"/>
</dbReference>
<evidence type="ECO:0000313" key="5">
    <source>
        <dbReference type="Proteomes" id="UP000056209"/>
    </source>
</evidence>
<keyword evidence="1 2" id="KW-0597">Phosphoprotein</keyword>
<dbReference type="EMBL" id="BCMS01000002">
    <property type="protein sequence ID" value="GAQ23247.1"/>
    <property type="molecule type" value="Genomic_DNA"/>
</dbReference>
<dbReference type="InterPro" id="IPR011006">
    <property type="entry name" value="CheY-like_superfamily"/>
</dbReference>
<gene>
    <name evidence="4" type="ORF">DEIGR_200102</name>
</gene>
<protein>
    <submittedName>
        <fullName evidence="4">Two component transcriptional regulator, winged helix family</fullName>
    </submittedName>
</protein>
<feature type="domain" description="Response regulatory" evidence="3">
    <location>
        <begin position="19"/>
        <end position="133"/>
    </location>
</feature>
<feature type="modified residue" description="4-aspartylphosphate" evidence="2">
    <location>
        <position position="68"/>
    </location>
</feature>
<dbReference type="SMART" id="SM00448">
    <property type="entry name" value="REC"/>
    <property type="match status" value="1"/>
</dbReference>
<evidence type="ECO:0000256" key="1">
    <source>
        <dbReference type="ARBA" id="ARBA00022553"/>
    </source>
</evidence>